<evidence type="ECO:0000259" key="2">
    <source>
        <dbReference type="Pfam" id="PF18962"/>
    </source>
</evidence>
<organism evidence="3 4">
    <name type="scientific">Phaeodactylibacter luteus</name>
    <dbReference type="NCBI Taxonomy" id="1564516"/>
    <lineage>
        <taxon>Bacteria</taxon>
        <taxon>Pseudomonadati</taxon>
        <taxon>Bacteroidota</taxon>
        <taxon>Saprospiria</taxon>
        <taxon>Saprospirales</taxon>
        <taxon>Haliscomenobacteraceae</taxon>
        <taxon>Phaeodactylibacter</taxon>
    </lineage>
</organism>
<reference evidence="3 4" key="1">
    <citation type="submission" date="2019-08" db="EMBL/GenBank/DDBJ databases">
        <title>Genome of Phaeodactylibacter luteus.</title>
        <authorList>
            <person name="Bowman J.P."/>
        </authorList>
    </citation>
    <scope>NUCLEOTIDE SEQUENCE [LARGE SCALE GENOMIC DNA]</scope>
    <source>
        <strain evidence="3 4">KCTC 42180</strain>
    </source>
</reference>
<dbReference type="NCBIfam" id="TIGR04183">
    <property type="entry name" value="Por_Secre_tail"/>
    <property type="match status" value="1"/>
</dbReference>
<keyword evidence="4" id="KW-1185">Reference proteome</keyword>
<dbReference type="Pfam" id="PF18962">
    <property type="entry name" value="Por_Secre_tail"/>
    <property type="match status" value="1"/>
</dbReference>
<accession>A0A5C6RMP7</accession>
<name>A0A5C6RMP7_9BACT</name>
<feature type="chain" id="PRO_5022983108" evidence="1">
    <location>
        <begin position="20"/>
        <end position="312"/>
    </location>
</feature>
<gene>
    <name evidence="3" type="ORF">FRY97_08990</name>
</gene>
<feature type="signal peptide" evidence="1">
    <location>
        <begin position="1"/>
        <end position="19"/>
    </location>
</feature>
<keyword evidence="1" id="KW-0732">Signal</keyword>
<dbReference type="OrthoDB" id="1288696at2"/>
<feature type="domain" description="Secretion system C-terminal sorting" evidence="2">
    <location>
        <begin position="243"/>
        <end position="310"/>
    </location>
</feature>
<evidence type="ECO:0000313" key="4">
    <source>
        <dbReference type="Proteomes" id="UP000321580"/>
    </source>
</evidence>
<dbReference type="AlphaFoldDB" id="A0A5C6RMP7"/>
<dbReference type="Proteomes" id="UP000321580">
    <property type="component" value="Unassembled WGS sequence"/>
</dbReference>
<comment type="caution">
    <text evidence="3">The sequence shown here is derived from an EMBL/GenBank/DDBJ whole genome shotgun (WGS) entry which is preliminary data.</text>
</comment>
<dbReference type="InterPro" id="IPR026444">
    <property type="entry name" value="Secre_tail"/>
</dbReference>
<protein>
    <submittedName>
        <fullName evidence="3">T9SS type A sorting domain-containing protein</fullName>
    </submittedName>
</protein>
<proteinExistence type="predicted"/>
<sequence length="312" mass="34366">MKKLTLLLLALTAFLTAKSQQVFHSQPSNNDDESILPSSYSNWEDWGAYQADDFTLTENQTQISEITVFGLQDYIFSVYFQGLDVYIFNNANNIPDGLPTPENPQSNALYAFTDLNNGSDYAITSLGGDLYDFTIDLTSANNGNDVILDAGTYWVSVVPRFSYSGASITSTYPVIFWRWFGSSNQNDGYDAVFVDPTNHFEQGLTDWVPVYSVNSDLSSTLAMVISGDNVSSVSSAVKELISIYPSPSSDFLNINLPKGISVSKVEVFDAQGKTQQASMNNNTLDIQSLATGVHFLRIQTNSGIITKKFVKK</sequence>
<evidence type="ECO:0000256" key="1">
    <source>
        <dbReference type="SAM" id="SignalP"/>
    </source>
</evidence>
<dbReference type="EMBL" id="VOOR01000015">
    <property type="protein sequence ID" value="TXB63483.1"/>
    <property type="molecule type" value="Genomic_DNA"/>
</dbReference>
<evidence type="ECO:0000313" key="3">
    <source>
        <dbReference type="EMBL" id="TXB63483.1"/>
    </source>
</evidence>
<dbReference type="RefSeq" id="WP_147167122.1">
    <property type="nucleotide sequence ID" value="NZ_VOOR01000015.1"/>
</dbReference>